<reference evidence="1" key="1">
    <citation type="submission" date="2014-11" db="EMBL/GenBank/DDBJ databases">
        <authorList>
            <person name="Amaro Gonzalez C."/>
        </authorList>
    </citation>
    <scope>NUCLEOTIDE SEQUENCE</scope>
</reference>
<organism evidence="1">
    <name type="scientific">Anguilla anguilla</name>
    <name type="common">European freshwater eel</name>
    <name type="synonym">Muraena anguilla</name>
    <dbReference type="NCBI Taxonomy" id="7936"/>
    <lineage>
        <taxon>Eukaryota</taxon>
        <taxon>Metazoa</taxon>
        <taxon>Chordata</taxon>
        <taxon>Craniata</taxon>
        <taxon>Vertebrata</taxon>
        <taxon>Euteleostomi</taxon>
        <taxon>Actinopterygii</taxon>
        <taxon>Neopterygii</taxon>
        <taxon>Teleostei</taxon>
        <taxon>Anguilliformes</taxon>
        <taxon>Anguillidae</taxon>
        <taxon>Anguilla</taxon>
    </lineage>
</organism>
<proteinExistence type="predicted"/>
<sequence length="35" mass="4209">MRSRYMKLTITLLCIVENSCIPVFGIRMNFWKCKL</sequence>
<dbReference type="AlphaFoldDB" id="A0A0E9Y199"/>
<protein>
    <submittedName>
        <fullName evidence="1">Uncharacterized protein</fullName>
    </submittedName>
</protein>
<reference evidence="1" key="2">
    <citation type="journal article" date="2015" name="Fish Shellfish Immunol.">
        <title>Early steps in the European eel (Anguilla anguilla)-Vibrio vulnificus interaction in the gills: Role of the RtxA13 toxin.</title>
        <authorList>
            <person name="Callol A."/>
            <person name="Pajuelo D."/>
            <person name="Ebbesson L."/>
            <person name="Teles M."/>
            <person name="MacKenzie S."/>
            <person name="Amaro C."/>
        </authorList>
    </citation>
    <scope>NUCLEOTIDE SEQUENCE</scope>
</reference>
<dbReference type="EMBL" id="GBXM01000854">
    <property type="protein sequence ID" value="JAI07724.1"/>
    <property type="molecule type" value="Transcribed_RNA"/>
</dbReference>
<evidence type="ECO:0000313" key="1">
    <source>
        <dbReference type="EMBL" id="JAI07724.1"/>
    </source>
</evidence>
<accession>A0A0E9Y199</accession>
<name>A0A0E9Y199_ANGAN</name>